<evidence type="ECO:0000256" key="7">
    <source>
        <dbReference type="ARBA" id="ARBA00047899"/>
    </source>
</evidence>
<evidence type="ECO:0000256" key="6">
    <source>
        <dbReference type="ARBA" id="ARBA00022840"/>
    </source>
</evidence>
<keyword evidence="5" id="KW-0418">Kinase</keyword>
<dbReference type="GO" id="GO:0035556">
    <property type="term" value="P:intracellular signal transduction"/>
    <property type="evidence" value="ECO:0007669"/>
    <property type="project" value="TreeGrafter"/>
</dbReference>
<keyword evidence="6 9" id="KW-0067">ATP-binding</keyword>
<keyword evidence="4 9" id="KW-0547">Nucleotide-binding</keyword>
<comment type="caution">
    <text evidence="11">The sequence shown here is derived from an EMBL/GenBank/DDBJ whole genome shotgun (WGS) entry which is preliminary data.</text>
</comment>
<accession>A0AAW0TEV8</accession>
<dbReference type="GO" id="GO:0005524">
    <property type="term" value="F:ATP binding"/>
    <property type="evidence" value="ECO:0007669"/>
    <property type="project" value="UniProtKB-UniRule"/>
</dbReference>
<evidence type="ECO:0000259" key="10">
    <source>
        <dbReference type="PROSITE" id="PS50011"/>
    </source>
</evidence>
<dbReference type="GO" id="GO:0050321">
    <property type="term" value="F:tau-protein kinase activity"/>
    <property type="evidence" value="ECO:0007669"/>
    <property type="project" value="TreeGrafter"/>
</dbReference>
<feature type="domain" description="Protein kinase" evidence="10">
    <location>
        <begin position="16"/>
        <end position="130"/>
    </location>
</feature>
<dbReference type="Proteomes" id="UP001487740">
    <property type="component" value="Unassembled WGS sequence"/>
</dbReference>
<sequence>MVMAEKSKAPVRVGFYDIEKTIGKGNFAVVKLARHRITKSEVAIKIIDKSQLDAANLQKVHREVKVLKTLHHPHIIKLYQVMESKNMIYLVSEYACNGEIFDYIARYGRMTEPNGKTQILADSFGGGVLS</sequence>
<protein>
    <recommendedName>
        <fullName evidence="1">non-specific serine/threonine protein kinase</fullName>
        <ecNumber evidence="1">2.7.11.1</ecNumber>
    </recommendedName>
</protein>
<evidence type="ECO:0000256" key="2">
    <source>
        <dbReference type="ARBA" id="ARBA00022527"/>
    </source>
</evidence>
<dbReference type="PROSITE" id="PS50011">
    <property type="entry name" value="PROTEIN_KINASE_DOM"/>
    <property type="match status" value="1"/>
</dbReference>
<keyword evidence="3" id="KW-0808">Transferase</keyword>
<evidence type="ECO:0000313" key="11">
    <source>
        <dbReference type="EMBL" id="KAK8385176.1"/>
    </source>
</evidence>
<comment type="catalytic activity">
    <reaction evidence="8">
        <text>L-seryl-[protein] + ATP = O-phospho-L-seryl-[protein] + ADP + H(+)</text>
        <dbReference type="Rhea" id="RHEA:17989"/>
        <dbReference type="Rhea" id="RHEA-COMP:9863"/>
        <dbReference type="Rhea" id="RHEA-COMP:11604"/>
        <dbReference type="ChEBI" id="CHEBI:15378"/>
        <dbReference type="ChEBI" id="CHEBI:29999"/>
        <dbReference type="ChEBI" id="CHEBI:30616"/>
        <dbReference type="ChEBI" id="CHEBI:83421"/>
        <dbReference type="ChEBI" id="CHEBI:456216"/>
        <dbReference type="EC" id="2.7.11.1"/>
    </reaction>
</comment>
<dbReference type="InterPro" id="IPR011009">
    <property type="entry name" value="Kinase-like_dom_sf"/>
</dbReference>
<keyword evidence="2" id="KW-0723">Serine/threonine-protein kinase</keyword>
<dbReference type="EC" id="2.7.11.1" evidence="1"/>
<reference evidence="11 12" key="1">
    <citation type="submission" date="2023-03" db="EMBL/GenBank/DDBJ databases">
        <title>High-quality genome of Scylla paramamosain provides insights in environmental adaptation.</title>
        <authorList>
            <person name="Zhang L."/>
        </authorList>
    </citation>
    <scope>NUCLEOTIDE SEQUENCE [LARGE SCALE GENOMIC DNA]</scope>
    <source>
        <strain evidence="11">LZ_2023a</strain>
        <tissue evidence="11">Muscle</tissue>
    </source>
</reference>
<evidence type="ECO:0000256" key="5">
    <source>
        <dbReference type="ARBA" id="ARBA00022777"/>
    </source>
</evidence>
<keyword evidence="12" id="KW-1185">Reference proteome</keyword>
<dbReference type="Gene3D" id="1.10.510.10">
    <property type="entry name" value="Transferase(Phosphotransferase) domain 1"/>
    <property type="match status" value="1"/>
</dbReference>
<comment type="catalytic activity">
    <reaction evidence="7">
        <text>L-threonyl-[protein] + ATP = O-phospho-L-threonyl-[protein] + ADP + H(+)</text>
        <dbReference type="Rhea" id="RHEA:46608"/>
        <dbReference type="Rhea" id="RHEA-COMP:11060"/>
        <dbReference type="Rhea" id="RHEA-COMP:11605"/>
        <dbReference type="ChEBI" id="CHEBI:15378"/>
        <dbReference type="ChEBI" id="CHEBI:30013"/>
        <dbReference type="ChEBI" id="CHEBI:30616"/>
        <dbReference type="ChEBI" id="CHEBI:61977"/>
        <dbReference type="ChEBI" id="CHEBI:456216"/>
        <dbReference type="EC" id="2.7.11.1"/>
    </reaction>
</comment>
<dbReference type="EMBL" id="JARAKH010000033">
    <property type="protein sequence ID" value="KAK8385176.1"/>
    <property type="molecule type" value="Genomic_DNA"/>
</dbReference>
<proteinExistence type="predicted"/>
<dbReference type="GO" id="GO:0000226">
    <property type="term" value="P:microtubule cytoskeleton organization"/>
    <property type="evidence" value="ECO:0007669"/>
    <property type="project" value="TreeGrafter"/>
</dbReference>
<evidence type="ECO:0000256" key="9">
    <source>
        <dbReference type="PROSITE-ProRule" id="PRU10141"/>
    </source>
</evidence>
<dbReference type="PROSITE" id="PS00107">
    <property type="entry name" value="PROTEIN_KINASE_ATP"/>
    <property type="match status" value="1"/>
</dbReference>
<organism evidence="11 12">
    <name type="scientific">Scylla paramamosain</name>
    <name type="common">Mud crab</name>
    <dbReference type="NCBI Taxonomy" id="85552"/>
    <lineage>
        <taxon>Eukaryota</taxon>
        <taxon>Metazoa</taxon>
        <taxon>Ecdysozoa</taxon>
        <taxon>Arthropoda</taxon>
        <taxon>Crustacea</taxon>
        <taxon>Multicrustacea</taxon>
        <taxon>Malacostraca</taxon>
        <taxon>Eumalacostraca</taxon>
        <taxon>Eucarida</taxon>
        <taxon>Decapoda</taxon>
        <taxon>Pleocyemata</taxon>
        <taxon>Brachyura</taxon>
        <taxon>Eubrachyura</taxon>
        <taxon>Portunoidea</taxon>
        <taxon>Portunidae</taxon>
        <taxon>Portuninae</taxon>
        <taxon>Scylla</taxon>
    </lineage>
</organism>
<dbReference type="InterPro" id="IPR017441">
    <property type="entry name" value="Protein_kinase_ATP_BS"/>
</dbReference>
<evidence type="ECO:0000256" key="8">
    <source>
        <dbReference type="ARBA" id="ARBA00048679"/>
    </source>
</evidence>
<dbReference type="GO" id="GO:0005737">
    <property type="term" value="C:cytoplasm"/>
    <property type="evidence" value="ECO:0007669"/>
    <property type="project" value="TreeGrafter"/>
</dbReference>
<dbReference type="SMART" id="SM00220">
    <property type="entry name" value="S_TKc"/>
    <property type="match status" value="1"/>
</dbReference>
<evidence type="ECO:0000256" key="1">
    <source>
        <dbReference type="ARBA" id="ARBA00012513"/>
    </source>
</evidence>
<dbReference type="FunFam" id="3.30.200.20:FF:000003">
    <property type="entry name" value="Non-specific serine/threonine protein kinase"/>
    <property type="match status" value="1"/>
</dbReference>
<dbReference type="PANTHER" id="PTHR24346:SF74">
    <property type="entry name" value="PROTEIN KINASE DOMAIN-CONTAINING PROTEIN"/>
    <property type="match status" value="1"/>
</dbReference>
<evidence type="ECO:0000313" key="12">
    <source>
        <dbReference type="Proteomes" id="UP001487740"/>
    </source>
</evidence>
<dbReference type="PANTHER" id="PTHR24346">
    <property type="entry name" value="MAP/MICROTUBULE AFFINITY-REGULATING KINASE"/>
    <property type="match status" value="1"/>
</dbReference>
<gene>
    <name evidence="11" type="ORF">O3P69_012165</name>
</gene>
<evidence type="ECO:0000256" key="4">
    <source>
        <dbReference type="ARBA" id="ARBA00022741"/>
    </source>
</evidence>
<dbReference type="SUPFAM" id="SSF56112">
    <property type="entry name" value="Protein kinase-like (PK-like)"/>
    <property type="match status" value="1"/>
</dbReference>
<dbReference type="Pfam" id="PF00069">
    <property type="entry name" value="Pkinase"/>
    <property type="match status" value="1"/>
</dbReference>
<feature type="binding site" evidence="9">
    <location>
        <position position="45"/>
    </location>
    <ligand>
        <name>ATP</name>
        <dbReference type="ChEBI" id="CHEBI:30616"/>
    </ligand>
</feature>
<dbReference type="InterPro" id="IPR000719">
    <property type="entry name" value="Prot_kinase_dom"/>
</dbReference>
<name>A0AAW0TEV8_SCYPA</name>
<evidence type="ECO:0000256" key="3">
    <source>
        <dbReference type="ARBA" id="ARBA00022679"/>
    </source>
</evidence>
<dbReference type="AlphaFoldDB" id="A0AAW0TEV8"/>